<sequence length="48" mass="5563">MNEPQGMCPGPAERAQDRAAERAAWLRHAREDARRPRDEDLSDEEDAW</sequence>
<accession>A0ABT4TYH1</accession>
<evidence type="ECO:0000313" key="3">
    <source>
        <dbReference type="Proteomes" id="UP001527866"/>
    </source>
</evidence>
<comment type="caution">
    <text evidence="2">The sequence shown here is derived from an EMBL/GenBank/DDBJ whole genome shotgun (WGS) entry which is preliminary data.</text>
</comment>
<organism evidence="2 3">
    <name type="scientific">Nocardiopsis endophytica</name>
    <dbReference type="NCBI Taxonomy" id="3018445"/>
    <lineage>
        <taxon>Bacteria</taxon>
        <taxon>Bacillati</taxon>
        <taxon>Actinomycetota</taxon>
        <taxon>Actinomycetes</taxon>
        <taxon>Streptosporangiales</taxon>
        <taxon>Nocardiopsidaceae</taxon>
        <taxon>Nocardiopsis</taxon>
    </lineage>
</organism>
<keyword evidence="3" id="KW-1185">Reference proteome</keyword>
<evidence type="ECO:0000313" key="2">
    <source>
        <dbReference type="EMBL" id="MDA2809299.1"/>
    </source>
</evidence>
<protein>
    <submittedName>
        <fullName evidence="2">Uncharacterized protein</fullName>
    </submittedName>
</protein>
<gene>
    <name evidence="2" type="ORF">O4J56_01495</name>
</gene>
<reference evidence="2 3" key="1">
    <citation type="submission" date="2023-01" db="EMBL/GenBank/DDBJ databases">
        <title>Draft genome sequence of Nocardiopsis sp. RSe5-2 isolated from halophytes.</title>
        <authorList>
            <person name="Duangmal K."/>
            <person name="Chantavorakit T."/>
        </authorList>
    </citation>
    <scope>NUCLEOTIDE SEQUENCE [LARGE SCALE GENOMIC DNA]</scope>
    <source>
        <strain evidence="2 3">RSe5-2</strain>
    </source>
</reference>
<feature type="compositionally biased region" description="Basic and acidic residues" evidence="1">
    <location>
        <begin position="28"/>
        <end position="39"/>
    </location>
</feature>
<proteinExistence type="predicted"/>
<name>A0ABT4TYH1_9ACTN</name>
<dbReference type="RefSeq" id="WP_270683212.1">
    <property type="nucleotide sequence ID" value="NZ_JAQFWQ010000003.1"/>
</dbReference>
<evidence type="ECO:0000256" key="1">
    <source>
        <dbReference type="SAM" id="MobiDB-lite"/>
    </source>
</evidence>
<dbReference type="Proteomes" id="UP001527866">
    <property type="component" value="Unassembled WGS sequence"/>
</dbReference>
<dbReference type="EMBL" id="JAQFWQ010000003">
    <property type="protein sequence ID" value="MDA2809299.1"/>
    <property type="molecule type" value="Genomic_DNA"/>
</dbReference>
<feature type="region of interest" description="Disordered" evidence="1">
    <location>
        <begin position="1"/>
        <end position="48"/>
    </location>
</feature>